<dbReference type="EMBL" id="POUK01000002">
    <property type="protein sequence ID" value="PNF77277.1"/>
    <property type="molecule type" value="Genomic_DNA"/>
</dbReference>
<keyword evidence="5" id="KW-1185">Reference proteome</keyword>
<dbReference type="AlphaFoldDB" id="A0A8E2U251"/>
<organism evidence="4 5">
    <name type="scientific">Stutzerimonas degradans</name>
    <dbReference type="NCBI Taxonomy" id="2968968"/>
    <lineage>
        <taxon>Bacteria</taxon>
        <taxon>Pseudomonadati</taxon>
        <taxon>Pseudomonadota</taxon>
        <taxon>Gammaproteobacteria</taxon>
        <taxon>Pseudomonadales</taxon>
        <taxon>Pseudomonadaceae</taxon>
        <taxon>Stutzerimonas</taxon>
    </lineage>
</organism>
<feature type="domain" description="DUF4124" evidence="3">
    <location>
        <begin position="10"/>
        <end position="62"/>
    </location>
</feature>
<feature type="signal peptide" evidence="1">
    <location>
        <begin position="1"/>
        <end position="21"/>
    </location>
</feature>
<gene>
    <name evidence="4" type="ORF">CXK95_06205</name>
</gene>
<dbReference type="Proteomes" id="UP000235881">
    <property type="component" value="Unassembled WGS sequence"/>
</dbReference>
<sequence length="207" mass="22383">MIRSGHWLTALLLALAAPANAGIYSYIDADGNRVFTDRPAGQAAEPIELKPTNDMPALPPTAPAASVPAATAAIRYQLQIVSPAEDETIRSNAGDLLVSASGDPAPQAGHGYQLLLDGEALSAAGPETHFELHNVDRGTHRLQLRVIDAEGRELARSPARTFHLIRTSLAQRRMVNPCRKNDYGVRPECPLKDKPAEKRDIPFIPFL</sequence>
<evidence type="ECO:0000256" key="1">
    <source>
        <dbReference type="SAM" id="SignalP"/>
    </source>
</evidence>
<keyword evidence="1" id="KW-0732">Signal</keyword>
<dbReference type="InterPro" id="IPR025392">
    <property type="entry name" value="DUF4124"/>
</dbReference>
<evidence type="ECO:0000259" key="3">
    <source>
        <dbReference type="Pfam" id="PF13511"/>
    </source>
</evidence>
<accession>A0A8E2U251</accession>
<dbReference type="InterPro" id="IPR009647">
    <property type="entry name" value="PBP_C"/>
</dbReference>
<dbReference type="RefSeq" id="WP_102827987.1">
    <property type="nucleotide sequence ID" value="NZ_CP065721.1"/>
</dbReference>
<protein>
    <submittedName>
        <fullName evidence="4">Penicillin-binding protein</fullName>
    </submittedName>
</protein>
<feature type="domain" description="Penicillin-binding C-terminal" evidence="2">
    <location>
        <begin position="72"/>
        <end position="153"/>
    </location>
</feature>
<proteinExistence type="predicted"/>
<feature type="chain" id="PRO_5034276483" evidence="1">
    <location>
        <begin position="22"/>
        <end position="207"/>
    </location>
</feature>
<evidence type="ECO:0000313" key="5">
    <source>
        <dbReference type="Proteomes" id="UP000235881"/>
    </source>
</evidence>
<evidence type="ECO:0000259" key="2">
    <source>
        <dbReference type="Pfam" id="PF06832"/>
    </source>
</evidence>
<dbReference type="Pfam" id="PF06832">
    <property type="entry name" value="BiPBP_C"/>
    <property type="match status" value="1"/>
</dbReference>
<reference evidence="4 5" key="1">
    <citation type="submission" date="2018-01" db="EMBL/GenBank/DDBJ databases">
        <title>Denitrification phenotypes of diverse strains of Pseudomonas stutzeri.</title>
        <authorList>
            <person name="Milligan D.A."/>
            <person name="Bergaust L."/>
            <person name="Bakken L.R."/>
            <person name="Frostegard A."/>
        </authorList>
    </citation>
    <scope>NUCLEOTIDE SEQUENCE [LARGE SCALE GENOMIC DNA]</scope>
    <source>
        <strain evidence="4 5">DSM 50238</strain>
    </source>
</reference>
<comment type="caution">
    <text evidence="4">The sequence shown here is derived from an EMBL/GenBank/DDBJ whole genome shotgun (WGS) entry which is preliminary data.</text>
</comment>
<evidence type="ECO:0000313" key="4">
    <source>
        <dbReference type="EMBL" id="PNF77277.1"/>
    </source>
</evidence>
<dbReference type="Pfam" id="PF13511">
    <property type="entry name" value="DUF4124"/>
    <property type="match status" value="1"/>
</dbReference>
<name>A0A8E2U251_9GAMM</name>